<proteinExistence type="predicted"/>
<keyword evidence="2" id="KW-0812">Transmembrane</keyword>
<dbReference type="Proteomes" id="UP001199469">
    <property type="component" value="Unassembled WGS sequence"/>
</dbReference>
<reference evidence="3 4" key="1">
    <citation type="submission" date="2021-11" db="EMBL/GenBank/DDBJ databases">
        <title>Draft genome sequence of Actinomycetospora sp. SF1 isolated from the rhizosphere soil.</title>
        <authorList>
            <person name="Duangmal K."/>
            <person name="Chantavorakit T."/>
        </authorList>
    </citation>
    <scope>NUCLEOTIDE SEQUENCE [LARGE SCALE GENOMIC DNA]</scope>
    <source>
        <strain evidence="3 4">TBRC 5722</strain>
    </source>
</reference>
<evidence type="ECO:0000256" key="1">
    <source>
        <dbReference type="SAM" id="MobiDB-lite"/>
    </source>
</evidence>
<comment type="caution">
    <text evidence="3">The sequence shown here is derived from an EMBL/GenBank/DDBJ whole genome shotgun (WGS) entry which is preliminary data.</text>
</comment>
<keyword evidence="2" id="KW-1133">Transmembrane helix</keyword>
<feature type="compositionally biased region" description="Basic and acidic residues" evidence="1">
    <location>
        <begin position="47"/>
        <end position="64"/>
    </location>
</feature>
<dbReference type="RefSeq" id="WP_230730543.1">
    <property type="nucleotide sequence ID" value="NZ_JAJNDB010000001.1"/>
</dbReference>
<keyword evidence="4" id="KW-1185">Reference proteome</keyword>
<evidence type="ECO:0000256" key="2">
    <source>
        <dbReference type="SAM" id="Phobius"/>
    </source>
</evidence>
<feature type="transmembrane region" description="Helical" evidence="2">
    <location>
        <begin position="17"/>
        <end position="38"/>
    </location>
</feature>
<feature type="compositionally biased region" description="Low complexity" evidence="1">
    <location>
        <begin position="65"/>
        <end position="75"/>
    </location>
</feature>
<organism evidence="3 4">
    <name type="scientific">Actinomycetospora endophytica</name>
    <dbReference type="NCBI Taxonomy" id="2291215"/>
    <lineage>
        <taxon>Bacteria</taxon>
        <taxon>Bacillati</taxon>
        <taxon>Actinomycetota</taxon>
        <taxon>Actinomycetes</taxon>
        <taxon>Pseudonocardiales</taxon>
        <taxon>Pseudonocardiaceae</taxon>
        <taxon>Actinomycetospora</taxon>
    </lineage>
</organism>
<gene>
    <name evidence="3" type="ORF">LQ327_05690</name>
</gene>
<evidence type="ECO:0000313" key="3">
    <source>
        <dbReference type="EMBL" id="MCD2192879.1"/>
    </source>
</evidence>
<keyword evidence="2" id="KW-0472">Membrane</keyword>
<evidence type="ECO:0008006" key="5">
    <source>
        <dbReference type="Google" id="ProtNLM"/>
    </source>
</evidence>
<evidence type="ECO:0000313" key="4">
    <source>
        <dbReference type="Proteomes" id="UP001199469"/>
    </source>
</evidence>
<name>A0ABS8P749_9PSEU</name>
<accession>A0ABS8P749</accession>
<dbReference type="EMBL" id="JAJNDB010000001">
    <property type="protein sequence ID" value="MCD2192879.1"/>
    <property type="molecule type" value="Genomic_DNA"/>
</dbReference>
<protein>
    <recommendedName>
        <fullName evidence="5">Magnesium transporter MgtE intracellular domain-containing protein</fullName>
    </recommendedName>
</protein>
<sequence length="237" mass="23684">MEPGGVWERLLQTPTTWIVVAAVLFVIAVVFLVAGALAGRRARRDHRAAVDGRTVDGPPGDDRATATPVAGVPAPEADEDDAVTEPAAPGRGPAPLPADEEDPVTEPAVPRRPAPAQRAVGPSTPTGQPGVEPSTPSRQPGVSGSAAHRLLGALVGDPNGALAGVAALERGEEPGRAAVTLLRSGVPAPAVARLCGVDEADLGDLVATTLGILPTEARSVVSDSVGSAPEPAPAPTS</sequence>
<feature type="region of interest" description="Disordered" evidence="1">
    <location>
        <begin position="41"/>
        <end position="144"/>
    </location>
</feature>